<evidence type="ECO:0000259" key="1">
    <source>
        <dbReference type="Pfam" id="PF13333"/>
    </source>
</evidence>
<accession>A0ABU3RMT6</accession>
<dbReference type="PANTHER" id="PTHR46889:SF4">
    <property type="entry name" value="TRANSPOSASE INSO FOR INSERTION SEQUENCE ELEMENT IS911B-RELATED"/>
    <property type="match status" value="1"/>
</dbReference>
<dbReference type="EMBL" id="JAWCUD010000014">
    <property type="protein sequence ID" value="MDU0205595.1"/>
    <property type="molecule type" value="Genomic_DNA"/>
</dbReference>
<dbReference type="PANTHER" id="PTHR46889">
    <property type="entry name" value="TRANSPOSASE INSF FOR INSERTION SEQUENCE IS3B-RELATED"/>
    <property type="match status" value="1"/>
</dbReference>
<comment type="caution">
    <text evidence="2">The sequence shown here is derived from an EMBL/GenBank/DDBJ whole genome shotgun (WGS) entry which is preliminary data.</text>
</comment>
<dbReference type="InterPro" id="IPR050900">
    <property type="entry name" value="Transposase_IS3/IS150/IS904"/>
</dbReference>
<organism evidence="2 3">
    <name type="scientific">Paenibacillus violae</name>
    <dbReference type="NCBI Taxonomy" id="3077234"/>
    <lineage>
        <taxon>Bacteria</taxon>
        <taxon>Bacillati</taxon>
        <taxon>Bacillota</taxon>
        <taxon>Bacilli</taxon>
        <taxon>Bacillales</taxon>
        <taxon>Paenibacillaceae</taxon>
        <taxon>Paenibacillus</taxon>
    </lineage>
</organism>
<reference evidence="2 3" key="1">
    <citation type="submission" date="2023-10" db="EMBL/GenBank/DDBJ databases">
        <title>Paenibacillus strain PFR10 Genome sequencing and assembly.</title>
        <authorList>
            <person name="Kim I."/>
        </authorList>
    </citation>
    <scope>NUCLEOTIDE SEQUENCE [LARGE SCALE GENOMIC DNA]</scope>
    <source>
        <strain evidence="2 3">PFR10</strain>
    </source>
</reference>
<dbReference type="Proteomes" id="UP001260980">
    <property type="component" value="Unassembled WGS sequence"/>
</dbReference>
<dbReference type="SUPFAM" id="SSF53098">
    <property type="entry name" value="Ribonuclease H-like"/>
    <property type="match status" value="1"/>
</dbReference>
<feature type="domain" description="Integrase catalytic" evidence="1">
    <location>
        <begin position="4"/>
        <end position="55"/>
    </location>
</feature>
<name>A0ABU3RMT6_9BACL</name>
<sequence length="63" mass="7446">ACIESFHSILKKELIYCTKFKTKHQAYEAIFRYIEFFYNRKRVHSSLGYVSPVQFAATFSETA</sequence>
<dbReference type="Pfam" id="PF13333">
    <property type="entry name" value="rve_2"/>
    <property type="match status" value="1"/>
</dbReference>
<proteinExistence type="predicted"/>
<gene>
    <name evidence="2" type="ORF">RQP52_31410</name>
</gene>
<keyword evidence="3" id="KW-1185">Reference proteome</keyword>
<dbReference type="InterPro" id="IPR036397">
    <property type="entry name" value="RNaseH_sf"/>
</dbReference>
<protein>
    <submittedName>
        <fullName evidence="2">IS3 family transposase</fullName>
    </submittedName>
</protein>
<evidence type="ECO:0000313" key="3">
    <source>
        <dbReference type="Proteomes" id="UP001260980"/>
    </source>
</evidence>
<evidence type="ECO:0000313" key="2">
    <source>
        <dbReference type="EMBL" id="MDU0205595.1"/>
    </source>
</evidence>
<feature type="non-terminal residue" evidence="2">
    <location>
        <position position="1"/>
    </location>
</feature>
<dbReference type="RefSeq" id="WP_315955493.1">
    <property type="nucleotide sequence ID" value="NZ_JAWCUD010000014.1"/>
</dbReference>
<dbReference type="Gene3D" id="3.30.420.10">
    <property type="entry name" value="Ribonuclease H-like superfamily/Ribonuclease H"/>
    <property type="match status" value="1"/>
</dbReference>
<dbReference type="InterPro" id="IPR012337">
    <property type="entry name" value="RNaseH-like_sf"/>
</dbReference>
<dbReference type="InterPro" id="IPR001584">
    <property type="entry name" value="Integrase_cat-core"/>
</dbReference>